<dbReference type="SUPFAM" id="SSF51735">
    <property type="entry name" value="NAD(P)-binding Rossmann-fold domains"/>
    <property type="match status" value="1"/>
</dbReference>
<evidence type="ECO:0000256" key="1">
    <source>
        <dbReference type="ARBA" id="ARBA00022857"/>
    </source>
</evidence>
<dbReference type="PANTHER" id="PTHR47706">
    <property type="entry name" value="NMRA-LIKE FAMILY PROTEIN"/>
    <property type="match status" value="1"/>
</dbReference>
<evidence type="ECO:0000259" key="4">
    <source>
        <dbReference type="Pfam" id="PF05368"/>
    </source>
</evidence>
<reference evidence="5 6" key="1">
    <citation type="journal article" date="2024" name="Commun. Biol.">
        <title>Comparative genomic analysis of thermophilic fungi reveals convergent evolutionary adaptations and gene losses.</title>
        <authorList>
            <person name="Steindorff A.S."/>
            <person name="Aguilar-Pontes M.V."/>
            <person name="Robinson A.J."/>
            <person name="Andreopoulos B."/>
            <person name="LaButti K."/>
            <person name="Kuo A."/>
            <person name="Mondo S."/>
            <person name="Riley R."/>
            <person name="Otillar R."/>
            <person name="Haridas S."/>
            <person name="Lipzen A."/>
            <person name="Grimwood J."/>
            <person name="Schmutz J."/>
            <person name="Clum A."/>
            <person name="Reid I.D."/>
            <person name="Moisan M.C."/>
            <person name="Butler G."/>
            <person name="Nguyen T.T.M."/>
            <person name="Dewar K."/>
            <person name="Conant G."/>
            <person name="Drula E."/>
            <person name="Henrissat B."/>
            <person name="Hansel C."/>
            <person name="Singer S."/>
            <person name="Hutchinson M.I."/>
            <person name="de Vries R.P."/>
            <person name="Natvig D.O."/>
            <person name="Powell A.J."/>
            <person name="Tsang A."/>
            <person name="Grigoriev I.V."/>
        </authorList>
    </citation>
    <scope>NUCLEOTIDE SEQUENCE [LARGE SCALE GENOMIC DNA]</scope>
    <source>
        <strain evidence="5 6">ATCC 22073</strain>
    </source>
</reference>
<dbReference type="InterPro" id="IPR008030">
    <property type="entry name" value="NmrA-like"/>
</dbReference>
<proteinExistence type="predicted"/>
<keyword evidence="3" id="KW-0472">Membrane</keyword>
<dbReference type="InterPro" id="IPR045312">
    <property type="entry name" value="PCBER-like"/>
</dbReference>
<keyword evidence="2" id="KW-0560">Oxidoreductase</keyword>
<evidence type="ECO:0000256" key="2">
    <source>
        <dbReference type="ARBA" id="ARBA00023002"/>
    </source>
</evidence>
<feature type="domain" description="NmrA-like" evidence="4">
    <location>
        <begin position="11"/>
        <end position="278"/>
    </location>
</feature>
<dbReference type="RefSeq" id="XP_070868357.1">
    <property type="nucleotide sequence ID" value="XM_071008018.1"/>
</dbReference>
<dbReference type="EMBL" id="JAZGUE010000002">
    <property type="protein sequence ID" value="KAL2269633.1"/>
    <property type="molecule type" value="Genomic_DNA"/>
</dbReference>
<keyword evidence="3" id="KW-1133">Transmembrane helix</keyword>
<keyword evidence="6" id="KW-1185">Reference proteome</keyword>
<dbReference type="InterPro" id="IPR051609">
    <property type="entry name" value="NmrA/Isoflavone_reductase-like"/>
</dbReference>
<evidence type="ECO:0000313" key="5">
    <source>
        <dbReference type="EMBL" id="KAL2269633.1"/>
    </source>
</evidence>
<dbReference type="PANTHER" id="PTHR47706:SF6">
    <property type="entry name" value="NMRA-LIKE FAMILY PROTEIN (AFU_ORTHOLOGUE AFUA_6G00280)"/>
    <property type="match status" value="1"/>
</dbReference>
<evidence type="ECO:0000256" key="3">
    <source>
        <dbReference type="SAM" id="Phobius"/>
    </source>
</evidence>
<gene>
    <name evidence="5" type="ORF">VTJ83DRAFT_1817</name>
</gene>
<protein>
    <recommendedName>
        <fullName evidence="4">NmrA-like domain-containing protein</fullName>
    </recommendedName>
</protein>
<accession>A0ABR4DH03</accession>
<keyword evidence="1" id="KW-0521">NADP</keyword>
<sequence length="327" mass="34983">MSTSPSHPTSILILGSGELGSAILRALVAHPSYNPAVTTKLAILRRPESLASSSSSPSSLATPRGPVPLACEAADLARDPVASLAAVFRGYDVVVHAGGFAAPRGTLLRVAEAAVQAGVRRFFPWQFGADYEAVAAAAAERSGHGELLGEMLAVRKLLRGQRGTRWTVVSAGLFMSFLFLGGFGVVDLAGRKVRALGGWETKVTVTEAEGIGRMVAEMVFCPGEEMGGESGVVYVAGDTVSYAEVAEIVEEVYGGGFEREVLDLARLEKRIVQEPADVMPKYQHMFGAGIGVSWDKEKTVNYRRGIRLTSLREYVERNKDALADRNR</sequence>
<keyword evidence="3" id="KW-0812">Transmembrane</keyword>
<dbReference type="CDD" id="cd05259">
    <property type="entry name" value="PCBER_SDR_a"/>
    <property type="match status" value="1"/>
</dbReference>
<dbReference type="GeneID" id="98122662"/>
<dbReference type="Gene3D" id="3.40.50.720">
    <property type="entry name" value="NAD(P)-binding Rossmann-like Domain"/>
    <property type="match status" value="1"/>
</dbReference>
<feature type="transmembrane region" description="Helical" evidence="3">
    <location>
        <begin position="166"/>
        <end position="186"/>
    </location>
</feature>
<name>A0ABR4DH03_9PEZI</name>
<evidence type="ECO:0000313" key="6">
    <source>
        <dbReference type="Proteomes" id="UP001600064"/>
    </source>
</evidence>
<comment type="caution">
    <text evidence="5">The sequence shown here is derived from an EMBL/GenBank/DDBJ whole genome shotgun (WGS) entry which is preliminary data.</text>
</comment>
<dbReference type="Proteomes" id="UP001600064">
    <property type="component" value="Unassembled WGS sequence"/>
</dbReference>
<organism evidence="5 6">
    <name type="scientific">Remersonia thermophila</name>
    <dbReference type="NCBI Taxonomy" id="72144"/>
    <lineage>
        <taxon>Eukaryota</taxon>
        <taxon>Fungi</taxon>
        <taxon>Dikarya</taxon>
        <taxon>Ascomycota</taxon>
        <taxon>Pezizomycotina</taxon>
        <taxon>Sordariomycetes</taxon>
        <taxon>Sordariomycetidae</taxon>
        <taxon>Sordariales</taxon>
        <taxon>Sordariales incertae sedis</taxon>
        <taxon>Remersonia</taxon>
    </lineage>
</organism>
<dbReference type="Pfam" id="PF05368">
    <property type="entry name" value="NmrA"/>
    <property type="match status" value="1"/>
</dbReference>
<dbReference type="InterPro" id="IPR036291">
    <property type="entry name" value="NAD(P)-bd_dom_sf"/>
</dbReference>